<evidence type="ECO:0000313" key="2">
    <source>
        <dbReference type="Proteomes" id="UP000031668"/>
    </source>
</evidence>
<keyword evidence="2" id="KW-1185">Reference proteome</keyword>
<sequence>MSQYDMLFRDHRPLQFVSGGEIWVEVIKSYNQNKTNSYSRICLPYFINRSKDHYKWHKKGQAKAPTTSFYISKTKLPAKNQPGGNVELAPATINTVSFEIEIFCLAFDPNK</sequence>
<comment type="caution">
    <text evidence="1">The sequence shown here is derived from an EMBL/GenBank/DDBJ whole genome shotgun (WGS) entry which is preliminary data.</text>
</comment>
<evidence type="ECO:0000313" key="1">
    <source>
        <dbReference type="EMBL" id="KII73944.1"/>
    </source>
</evidence>
<accession>A0A0C2J800</accession>
<gene>
    <name evidence="1" type="ORF">RF11_15552</name>
</gene>
<dbReference type="AlphaFoldDB" id="A0A0C2J800"/>
<name>A0A0C2J800_THEKT</name>
<dbReference type="EMBL" id="JWZT01000594">
    <property type="protein sequence ID" value="KII73944.1"/>
    <property type="molecule type" value="Genomic_DNA"/>
</dbReference>
<protein>
    <submittedName>
        <fullName evidence="1">Uncharacterized protein</fullName>
    </submittedName>
</protein>
<proteinExistence type="predicted"/>
<organism evidence="1 2">
    <name type="scientific">Thelohanellus kitauei</name>
    <name type="common">Myxosporean</name>
    <dbReference type="NCBI Taxonomy" id="669202"/>
    <lineage>
        <taxon>Eukaryota</taxon>
        <taxon>Metazoa</taxon>
        <taxon>Cnidaria</taxon>
        <taxon>Myxozoa</taxon>
        <taxon>Myxosporea</taxon>
        <taxon>Bivalvulida</taxon>
        <taxon>Platysporina</taxon>
        <taxon>Myxobolidae</taxon>
        <taxon>Thelohanellus</taxon>
    </lineage>
</organism>
<reference evidence="1 2" key="1">
    <citation type="journal article" date="2014" name="Genome Biol. Evol.">
        <title>The genome of the myxosporean Thelohanellus kitauei shows adaptations to nutrient acquisition within its fish host.</title>
        <authorList>
            <person name="Yang Y."/>
            <person name="Xiong J."/>
            <person name="Zhou Z."/>
            <person name="Huo F."/>
            <person name="Miao W."/>
            <person name="Ran C."/>
            <person name="Liu Y."/>
            <person name="Zhang J."/>
            <person name="Feng J."/>
            <person name="Wang M."/>
            <person name="Wang M."/>
            <person name="Wang L."/>
            <person name="Yao B."/>
        </authorList>
    </citation>
    <scope>NUCLEOTIDE SEQUENCE [LARGE SCALE GENOMIC DNA]</scope>
    <source>
        <strain evidence="1">Wuqing</strain>
    </source>
</reference>
<dbReference type="Proteomes" id="UP000031668">
    <property type="component" value="Unassembled WGS sequence"/>
</dbReference>